<evidence type="ECO:0000313" key="1">
    <source>
        <dbReference type="EMBL" id="JAH31739.1"/>
    </source>
</evidence>
<organism evidence="1">
    <name type="scientific">Anguilla anguilla</name>
    <name type="common">European freshwater eel</name>
    <name type="synonym">Muraena anguilla</name>
    <dbReference type="NCBI Taxonomy" id="7936"/>
    <lineage>
        <taxon>Eukaryota</taxon>
        <taxon>Metazoa</taxon>
        <taxon>Chordata</taxon>
        <taxon>Craniata</taxon>
        <taxon>Vertebrata</taxon>
        <taxon>Euteleostomi</taxon>
        <taxon>Actinopterygii</taxon>
        <taxon>Neopterygii</taxon>
        <taxon>Teleostei</taxon>
        <taxon>Anguilliformes</taxon>
        <taxon>Anguillidae</taxon>
        <taxon>Anguilla</taxon>
    </lineage>
</organism>
<protein>
    <submittedName>
        <fullName evidence="1">Uncharacterized protein</fullName>
    </submittedName>
</protein>
<reference evidence="1" key="2">
    <citation type="journal article" date="2015" name="Fish Shellfish Immunol.">
        <title>Early steps in the European eel (Anguilla anguilla)-Vibrio vulnificus interaction in the gills: Role of the RtxA13 toxin.</title>
        <authorList>
            <person name="Callol A."/>
            <person name="Pajuelo D."/>
            <person name="Ebbesson L."/>
            <person name="Teles M."/>
            <person name="MacKenzie S."/>
            <person name="Amaro C."/>
        </authorList>
    </citation>
    <scope>NUCLEOTIDE SEQUENCE</scope>
</reference>
<proteinExistence type="predicted"/>
<accession>A0A0E9RRI8</accession>
<sequence length="103" mass="11715">MLSLNNLKNILEFRSLVTSKPMCDISSKSQQNCWSHGCYRHTGDCNTLSCLSPTPLINLPQLRAGNNSMYKEIICKLAFSNYCIAVSEVYKKFEKFSKLLKLT</sequence>
<dbReference type="EMBL" id="GBXM01076838">
    <property type="protein sequence ID" value="JAH31739.1"/>
    <property type="molecule type" value="Transcribed_RNA"/>
</dbReference>
<dbReference type="AlphaFoldDB" id="A0A0E9RRI8"/>
<reference evidence="1" key="1">
    <citation type="submission" date="2014-11" db="EMBL/GenBank/DDBJ databases">
        <authorList>
            <person name="Amaro Gonzalez C."/>
        </authorList>
    </citation>
    <scope>NUCLEOTIDE SEQUENCE</scope>
</reference>
<name>A0A0E9RRI8_ANGAN</name>